<reference evidence="2" key="1">
    <citation type="journal article" date="2019" name="Gigascience">
        <title>De novo genome assembly of the endangered Acer yangbiense, a plant species with extremely small populations endemic to Yunnan Province, China.</title>
        <authorList>
            <person name="Yang J."/>
            <person name="Wariss H.M."/>
            <person name="Tao L."/>
            <person name="Zhang R."/>
            <person name="Yun Q."/>
            <person name="Hollingsworth P."/>
            <person name="Dao Z."/>
            <person name="Luo G."/>
            <person name="Guo H."/>
            <person name="Ma Y."/>
            <person name="Sun W."/>
        </authorList>
    </citation>
    <scope>NUCLEOTIDE SEQUENCE [LARGE SCALE GENOMIC DNA]</scope>
    <source>
        <strain evidence="2">cv. br00</strain>
    </source>
</reference>
<protein>
    <submittedName>
        <fullName evidence="1">Uncharacterized protein</fullName>
    </submittedName>
</protein>
<sequence length="129" mass="14743">MGQPKPWKLAECARAHVKYNSRSSILEVKCIPDVNGAIASIVEQCLLRCIVINETGHLLISIAFRWPHILHCSKEHITCNIFRQQQWLSNQVFPPLRCHYSAMLYIKCRILSCCTSKGKWECDGSEDAN</sequence>
<gene>
    <name evidence="1" type="ORF">DKX38_003072</name>
</gene>
<name>A0A5N5NQ02_9ROSI</name>
<dbReference type="Proteomes" id="UP000326939">
    <property type="component" value="Chromosome 2"/>
</dbReference>
<evidence type="ECO:0000313" key="1">
    <source>
        <dbReference type="EMBL" id="KAB5569279.1"/>
    </source>
</evidence>
<accession>A0A5N5NQ02</accession>
<dbReference type="EMBL" id="VDCV01000002">
    <property type="protein sequence ID" value="KAB5569279.1"/>
    <property type="molecule type" value="Genomic_DNA"/>
</dbReference>
<evidence type="ECO:0000313" key="2">
    <source>
        <dbReference type="Proteomes" id="UP000326939"/>
    </source>
</evidence>
<keyword evidence="2" id="KW-1185">Reference proteome</keyword>
<organism evidence="1 2">
    <name type="scientific">Salix brachista</name>
    <dbReference type="NCBI Taxonomy" id="2182728"/>
    <lineage>
        <taxon>Eukaryota</taxon>
        <taxon>Viridiplantae</taxon>
        <taxon>Streptophyta</taxon>
        <taxon>Embryophyta</taxon>
        <taxon>Tracheophyta</taxon>
        <taxon>Spermatophyta</taxon>
        <taxon>Magnoliopsida</taxon>
        <taxon>eudicotyledons</taxon>
        <taxon>Gunneridae</taxon>
        <taxon>Pentapetalae</taxon>
        <taxon>rosids</taxon>
        <taxon>fabids</taxon>
        <taxon>Malpighiales</taxon>
        <taxon>Salicaceae</taxon>
        <taxon>Saliceae</taxon>
        <taxon>Salix</taxon>
    </lineage>
</organism>
<comment type="caution">
    <text evidence="1">The sequence shown here is derived from an EMBL/GenBank/DDBJ whole genome shotgun (WGS) entry which is preliminary data.</text>
</comment>
<dbReference type="AlphaFoldDB" id="A0A5N5NQ02"/>
<proteinExistence type="predicted"/>